<proteinExistence type="predicted"/>
<dbReference type="AlphaFoldDB" id="A0A2T5VE70"/>
<name>A0A2T5VE70_9HYPH</name>
<evidence type="ECO:0000313" key="1">
    <source>
        <dbReference type="EMBL" id="PTW62050.1"/>
    </source>
</evidence>
<dbReference type="InterPro" id="IPR035069">
    <property type="entry name" value="TTHA1013/TTHA0281-like"/>
</dbReference>
<protein>
    <submittedName>
        <fullName evidence="1">Uncharacterized protein</fullName>
    </submittedName>
</protein>
<gene>
    <name evidence="1" type="ORF">C8N35_10183</name>
</gene>
<reference evidence="1 2" key="1">
    <citation type="submission" date="2018-04" db="EMBL/GenBank/DDBJ databases">
        <title>Genomic Encyclopedia of Archaeal and Bacterial Type Strains, Phase II (KMG-II): from individual species to whole genera.</title>
        <authorList>
            <person name="Goeker M."/>
        </authorList>
    </citation>
    <scope>NUCLEOTIDE SEQUENCE [LARGE SCALE GENOMIC DNA]</scope>
    <source>
        <strain evidence="1 2">DSM 23382</strain>
    </source>
</reference>
<dbReference type="Proteomes" id="UP000244081">
    <property type="component" value="Unassembled WGS sequence"/>
</dbReference>
<evidence type="ECO:0000313" key="2">
    <source>
        <dbReference type="Proteomes" id="UP000244081"/>
    </source>
</evidence>
<dbReference type="OrthoDB" id="5297106at2"/>
<dbReference type="SUPFAM" id="SSF143100">
    <property type="entry name" value="TTHA1013/TTHA0281-like"/>
    <property type="match status" value="1"/>
</dbReference>
<dbReference type="EMBL" id="QAYG01000001">
    <property type="protein sequence ID" value="PTW62050.1"/>
    <property type="molecule type" value="Genomic_DNA"/>
</dbReference>
<organism evidence="1 2">
    <name type="scientific">Breoghania corrubedonensis</name>
    <dbReference type="NCBI Taxonomy" id="665038"/>
    <lineage>
        <taxon>Bacteria</taxon>
        <taxon>Pseudomonadati</taxon>
        <taxon>Pseudomonadota</taxon>
        <taxon>Alphaproteobacteria</taxon>
        <taxon>Hyphomicrobiales</taxon>
        <taxon>Stappiaceae</taxon>
        <taxon>Breoghania</taxon>
    </lineage>
</organism>
<accession>A0A2T5VE70</accession>
<comment type="caution">
    <text evidence="1">The sequence shown here is derived from an EMBL/GenBank/DDBJ whole genome shotgun (WGS) entry which is preliminary data.</text>
</comment>
<sequence length="68" mass="7594">MTYKGYSAHIEYDEDGILFSQIAGTRDGVGFHAENVETLRASFREAVDDYIETCGRIGKDPQRPVPAE</sequence>
<keyword evidence="2" id="KW-1185">Reference proteome</keyword>